<feature type="region of interest" description="Disordered" evidence="1">
    <location>
        <begin position="162"/>
        <end position="212"/>
    </location>
</feature>
<accession>X6MYC7</accession>
<comment type="caution">
    <text evidence="2">The sequence shown here is derived from an EMBL/GenBank/DDBJ whole genome shotgun (WGS) entry which is preliminary data.</text>
</comment>
<dbReference type="AlphaFoldDB" id="X6MYC7"/>
<feature type="compositionally biased region" description="Low complexity" evidence="1">
    <location>
        <begin position="279"/>
        <end position="299"/>
    </location>
</feature>
<reference evidence="2 3" key="1">
    <citation type="journal article" date="2013" name="Curr. Biol.">
        <title>The Genome of the Foraminiferan Reticulomyxa filosa.</title>
        <authorList>
            <person name="Glockner G."/>
            <person name="Hulsmann N."/>
            <person name="Schleicher M."/>
            <person name="Noegel A.A."/>
            <person name="Eichinger L."/>
            <person name="Gallinger C."/>
            <person name="Pawlowski J."/>
            <person name="Sierra R."/>
            <person name="Euteneuer U."/>
            <person name="Pillet L."/>
            <person name="Moustafa A."/>
            <person name="Platzer M."/>
            <person name="Groth M."/>
            <person name="Szafranski K."/>
            <person name="Schliwa M."/>
        </authorList>
    </citation>
    <scope>NUCLEOTIDE SEQUENCE [LARGE SCALE GENOMIC DNA]</scope>
</reference>
<feature type="compositionally biased region" description="Basic and acidic residues" evidence="1">
    <location>
        <begin position="504"/>
        <end position="519"/>
    </location>
</feature>
<evidence type="ECO:0000313" key="2">
    <source>
        <dbReference type="EMBL" id="ETO18638.1"/>
    </source>
</evidence>
<feature type="non-terminal residue" evidence="2">
    <location>
        <position position="1"/>
    </location>
</feature>
<feature type="compositionally biased region" description="Low complexity" evidence="1">
    <location>
        <begin position="169"/>
        <end position="202"/>
    </location>
</feature>
<evidence type="ECO:0000313" key="3">
    <source>
        <dbReference type="Proteomes" id="UP000023152"/>
    </source>
</evidence>
<dbReference type="EMBL" id="ASPP01014622">
    <property type="protein sequence ID" value="ETO18638.1"/>
    <property type="molecule type" value="Genomic_DNA"/>
</dbReference>
<protein>
    <submittedName>
        <fullName evidence="2">Uncharacterized protein</fullName>
    </submittedName>
</protein>
<feature type="region of interest" description="Disordered" evidence="1">
    <location>
        <begin position="385"/>
        <end position="423"/>
    </location>
</feature>
<keyword evidence="3" id="KW-1185">Reference proteome</keyword>
<sequence length="542" mass="60234">YDTVDGGCGHGHSWERVVVRQWQWTQPAHVHSHLQRKDRVGRGWECIKSIELTDPCADKDEQLLQGYGRVCPGLESSRSHEEMEGLCTVEDWKQYMNMQLSQDIMDSLGGLVGLVHLGVEDRIAHCSLEKLRQIFEACISRRLHAQLVRRLEEEKATLLRTINTKQTTNLNSNFNSNSSPNPNPNLNFNLNPNPNLNSNSNPTGVHLNRPANNHVDTTSIVSIASSASSSAPESHARSHYGHNDHMSSLLSGQSSIIVTQYPASTSALNKEESRRKNSKSTNTNSNTYSYSYSNPNPTTRASDISASLSPFQHLSETGSLSKSKKNPQVSAQTEMPLSSSRLGKQHSRPPIHLKIDISTIHNPRIRKLTELGFSKAETPAHIVKQSGNDDDALKIPLPDSPDADDLNQSDSGHESDPPVHQRNHTISEDQQLDAHLYECNSINEDHDDNDDNDDQDNDHKHGAKHLKRSATHKRGNQSKRRKKGSTGSVVDMAEIRNQKLGIRTKPDRANGQRCREKGNKSANESSDGTCDVEAVYGEGRVH</sequence>
<feature type="region of interest" description="Disordered" evidence="1">
    <location>
        <begin position="442"/>
        <end position="529"/>
    </location>
</feature>
<feature type="region of interest" description="Disordered" evidence="1">
    <location>
        <begin position="315"/>
        <end position="350"/>
    </location>
</feature>
<proteinExistence type="predicted"/>
<feature type="region of interest" description="Disordered" evidence="1">
    <location>
        <begin position="265"/>
        <end position="303"/>
    </location>
</feature>
<feature type="region of interest" description="Disordered" evidence="1">
    <location>
        <begin position="224"/>
        <end position="248"/>
    </location>
</feature>
<dbReference type="Proteomes" id="UP000023152">
    <property type="component" value="Unassembled WGS sequence"/>
</dbReference>
<gene>
    <name evidence="2" type="ORF">RFI_18624</name>
</gene>
<feature type="compositionally biased region" description="Basic residues" evidence="1">
    <location>
        <begin position="461"/>
        <end position="484"/>
    </location>
</feature>
<organism evidence="2 3">
    <name type="scientific">Reticulomyxa filosa</name>
    <dbReference type="NCBI Taxonomy" id="46433"/>
    <lineage>
        <taxon>Eukaryota</taxon>
        <taxon>Sar</taxon>
        <taxon>Rhizaria</taxon>
        <taxon>Retaria</taxon>
        <taxon>Foraminifera</taxon>
        <taxon>Monothalamids</taxon>
        <taxon>Reticulomyxidae</taxon>
        <taxon>Reticulomyxa</taxon>
    </lineage>
</organism>
<feature type="compositionally biased region" description="Acidic residues" evidence="1">
    <location>
        <begin position="445"/>
        <end position="456"/>
    </location>
</feature>
<evidence type="ECO:0000256" key="1">
    <source>
        <dbReference type="SAM" id="MobiDB-lite"/>
    </source>
</evidence>
<feature type="compositionally biased region" description="Low complexity" evidence="1">
    <location>
        <begin position="224"/>
        <end position="233"/>
    </location>
</feature>
<name>X6MYC7_RETFI</name>
<feature type="compositionally biased region" description="Polar residues" evidence="1">
    <location>
        <begin position="315"/>
        <end position="342"/>
    </location>
</feature>